<dbReference type="OrthoDB" id="9790390at2"/>
<keyword evidence="3" id="KW-1015">Disulfide bond</keyword>
<evidence type="ECO:0000256" key="1">
    <source>
        <dbReference type="ARBA" id="ARBA00022448"/>
    </source>
</evidence>
<dbReference type="AlphaFoldDB" id="A0A317DVU0"/>
<keyword evidence="4" id="KW-0676">Redox-active center</keyword>
<accession>A0A317DVU0</accession>
<keyword evidence="2" id="KW-0249">Electron transport</keyword>
<dbReference type="PROSITE" id="PS51352">
    <property type="entry name" value="THIOREDOXIN_2"/>
    <property type="match status" value="1"/>
</dbReference>
<dbReference type="Gene3D" id="3.40.30.10">
    <property type="entry name" value="Glutaredoxin"/>
    <property type="match status" value="1"/>
</dbReference>
<evidence type="ECO:0000313" key="6">
    <source>
        <dbReference type="EMBL" id="PWR18484.1"/>
    </source>
</evidence>
<organism evidence="6 7">
    <name type="scientific">Zavarzinia aquatilis</name>
    <dbReference type="NCBI Taxonomy" id="2211142"/>
    <lineage>
        <taxon>Bacteria</taxon>
        <taxon>Pseudomonadati</taxon>
        <taxon>Pseudomonadota</taxon>
        <taxon>Alphaproteobacteria</taxon>
        <taxon>Rhodospirillales</taxon>
        <taxon>Zavarziniaceae</taxon>
        <taxon>Zavarzinia</taxon>
    </lineage>
</organism>
<dbReference type="RefSeq" id="WP_109907732.1">
    <property type="nucleotide sequence ID" value="NZ_QGLE01000014.1"/>
</dbReference>
<dbReference type="Pfam" id="PF21352">
    <property type="entry name" value="Zn_ribbon_Thio2"/>
    <property type="match status" value="1"/>
</dbReference>
<sequence length="151" mass="16083">MPAPASDLLTVCPHCAAVNRLPRDRPATEGRCGQCHKALFDGHPAEVDAAGFERQVGRSSQPVLVDVWAPWCGPCRMMGPAFAAAAGRLEPGFRLLKLNSDAEPELSGRLGIRSIPTLLLFAGGRRIAQVSGAMTTEQIVAWARQQLAQAA</sequence>
<dbReference type="PROSITE" id="PS00194">
    <property type="entry name" value="THIOREDOXIN_1"/>
    <property type="match status" value="1"/>
</dbReference>
<protein>
    <submittedName>
        <fullName evidence="6">Thioredoxin TrxC</fullName>
    </submittedName>
</protein>
<dbReference type="PRINTS" id="PR00421">
    <property type="entry name" value="THIOREDOXIN"/>
</dbReference>
<dbReference type="GO" id="GO:0045454">
    <property type="term" value="P:cell redox homeostasis"/>
    <property type="evidence" value="ECO:0007669"/>
    <property type="project" value="TreeGrafter"/>
</dbReference>
<dbReference type="InterPro" id="IPR049299">
    <property type="entry name" value="Thio2_N"/>
</dbReference>
<dbReference type="GO" id="GO:0005829">
    <property type="term" value="C:cytosol"/>
    <property type="evidence" value="ECO:0007669"/>
    <property type="project" value="TreeGrafter"/>
</dbReference>
<keyword evidence="7" id="KW-1185">Reference proteome</keyword>
<evidence type="ECO:0000313" key="7">
    <source>
        <dbReference type="Proteomes" id="UP000245461"/>
    </source>
</evidence>
<evidence type="ECO:0000256" key="4">
    <source>
        <dbReference type="ARBA" id="ARBA00023284"/>
    </source>
</evidence>
<dbReference type="InterPro" id="IPR017937">
    <property type="entry name" value="Thioredoxin_CS"/>
</dbReference>
<proteinExistence type="predicted"/>
<dbReference type="Pfam" id="PF00085">
    <property type="entry name" value="Thioredoxin"/>
    <property type="match status" value="1"/>
</dbReference>
<keyword evidence="1" id="KW-0813">Transport</keyword>
<evidence type="ECO:0000256" key="2">
    <source>
        <dbReference type="ARBA" id="ARBA00022982"/>
    </source>
</evidence>
<dbReference type="NCBIfam" id="NF008229">
    <property type="entry name" value="PRK10996.1"/>
    <property type="match status" value="1"/>
</dbReference>
<dbReference type="PANTHER" id="PTHR45663">
    <property type="entry name" value="GEO12009P1"/>
    <property type="match status" value="1"/>
</dbReference>
<comment type="caution">
    <text evidence="6">The sequence shown here is derived from an EMBL/GenBank/DDBJ whole genome shotgun (WGS) entry which is preliminary data.</text>
</comment>
<evidence type="ECO:0000259" key="5">
    <source>
        <dbReference type="PROSITE" id="PS51352"/>
    </source>
</evidence>
<dbReference type="SUPFAM" id="SSF52833">
    <property type="entry name" value="Thioredoxin-like"/>
    <property type="match status" value="1"/>
</dbReference>
<reference evidence="6 7" key="1">
    <citation type="submission" date="2018-05" db="EMBL/GenBank/DDBJ databases">
        <title>Zavarzinia sp. HR-AS.</title>
        <authorList>
            <person name="Lee Y."/>
            <person name="Jeon C.O."/>
        </authorList>
    </citation>
    <scope>NUCLEOTIDE SEQUENCE [LARGE SCALE GENOMIC DNA]</scope>
    <source>
        <strain evidence="6 7">HR-AS</strain>
    </source>
</reference>
<evidence type="ECO:0000256" key="3">
    <source>
        <dbReference type="ARBA" id="ARBA00023157"/>
    </source>
</evidence>
<dbReference type="InterPro" id="IPR036249">
    <property type="entry name" value="Thioredoxin-like_sf"/>
</dbReference>
<dbReference type="CDD" id="cd02947">
    <property type="entry name" value="TRX_family"/>
    <property type="match status" value="1"/>
</dbReference>
<dbReference type="PANTHER" id="PTHR45663:SF11">
    <property type="entry name" value="GEO12009P1"/>
    <property type="match status" value="1"/>
</dbReference>
<dbReference type="Proteomes" id="UP000245461">
    <property type="component" value="Unassembled WGS sequence"/>
</dbReference>
<feature type="domain" description="Thioredoxin" evidence="5">
    <location>
        <begin position="39"/>
        <end position="148"/>
    </location>
</feature>
<gene>
    <name evidence="6" type="ORF">DKG74_18860</name>
</gene>
<dbReference type="Gene3D" id="2.30.30.380">
    <property type="entry name" value="Zn-finger domain of Sec23/24"/>
    <property type="match status" value="1"/>
</dbReference>
<name>A0A317DVU0_9PROT</name>
<dbReference type="GO" id="GO:0015035">
    <property type="term" value="F:protein-disulfide reductase activity"/>
    <property type="evidence" value="ECO:0007669"/>
    <property type="project" value="TreeGrafter"/>
</dbReference>
<dbReference type="EMBL" id="QGLE01000014">
    <property type="protein sequence ID" value="PWR18484.1"/>
    <property type="molecule type" value="Genomic_DNA"/>
</dbReference>
<dbReference type="InterPro" id="IPR013766">
    <property type="entry name" value="Thioredoxin_domain"/>
</dbReference>